<keyword evidence="9" id="KW-1185">Reference proteome</keyword>
<feature type="region of interest" description="Disordered" evidence="5">
    <location>
        <begin position="505"/>
        <end position="534"/>
    </location>
</feature>
<dbReference type="AlphaFoldDB" id="A0A8J9Z1N4"/>
<evidence type="ECO:0000256" key="2">
    <source>
        <dbReference type="ARBA" id="ARBA00022737"/>
    </source>
</evidence>
<evidence type="ECO:0000259" key="7">
    <source>
        <dbReference type="SMART" id="SM00042"/>
    </source>
</evidence>
<evidence type="ECO:0000256" key="4">
    <source>
        <dbReference type="ARBA" id="ARBA00023180"/>
    </source>
</evidence>
<dbReference type="EMBL" id="OV696699">
    <property type="protein sequence ID" value="CAH1245559.1"/>
    <property type="molecule type" value="Genomic_DNA"/>
</dbReference>
<proteinExistence type="predicted"/>
<evidence type="ECO:0000313" key="8">
    <source>
        <dbReference type="EMBL" id="CAH1245559.1"/>
    </source>
</evidence>
<dbReference type="PANTHER" id="PTHR24251">
    <property type="entry name" value="OVOCHYMASE-RELATED"/>
    <property type="match status" value="1"/>
</dbReference>
<feature type="domain" description="CUB" evidence="7">
    <location>
        <begin position="395"/>
        <end position="503"/>
    </location>
</feature>
<feature type="signal peptide" evidence="6">
    <location>
        <begin position="1"/>
        <end position="17"/>
    </location>
</feature>
<feature type="compositionally biased region" description="Basic and acidic residues" evidence="5">
    <location>
        <begin position="510"/>
        <end position="519"/>
    </location>
</feature>
<keyword evidence="1 6" id="KW-0732">Signal</keyword>
<sequence length="534" mass="58361">MLFAVLGVLSLAAAAHGQCGGNLIEPSGYVNSPGYPNGYGPNLDCTWTIPARGGSVTVEFKDFSIEEADTFLFFTICNNDKVEIIVGESSQDFQCLSTGTYCGTDMPMTITASEDIHIRFVSDDMVEGMGFSFSYVVQYALASAPCGAHVNGSGTAMSPNYPNNYPDNQDCTWTIPSTQFGYTVTFTDFMLESASFFAGCYDYVDVFEGATKLGRFCGSNPPPTVTSANEIRIKFFSDGSVQDRGFQFDYLKLDTPITTIKPPETTKAGQQQRCGGNLVGSSGDVFSPNYPDEYDANLDCMWTIPARGGSVTVAFKNFSIEAPESFLFYARCNFDYVEIFVGDRSKGRFCGTDMPPAITATKDVHIRFVTDQLISGPGFRFSYAVQHELTGDGPCGYHMEDNYGVVISPGYPDGYQSFMDCTWTIHGGGYPITLTFTDFELENGGYYSGCYDSVSIFTGREKFGTYCGTDTPSTLTTTKDVRIKMVTDSSLQRRGFMFHYRVAVPPGSTDKPEPEKTTMKPEGSGEGSGDDFIF</sequence>
<dbReference type="FunFam" id="2.60.120.290:FF:000003">
    <property type="entry name" value="Neuropilin"/>
    <property type="match status" value="2"/>
</dbReference>
<accession>A0A8J9Z1N4</accession>
<evidence type="ECO:0000313" key="9">
    <source>
        <dbReference type="Proteomes" id="UP000838412"/>
    </source>
</evidence>
<evidence type="ECO:0000256" key="1">
    <source>
        <dbReference type="ARBA" id="ARBA00022729"/>
    </source>
</evidence>
<dbReference type="Proteomes" id="UP000838412">
    <property type="component" value="Chromosome 14"/>
</dbReference>
<feature type="chain" id="PRO_5035470264" evidence="6">
    <location>
        <begin position="18"/>
        <end position="534"/>
    </location>
</feature>
<keyword evidence="2" id="KW-0677">Repeat</keyword>
<dbReference type="Gene3D" id="2.60.120.290">
    <property type="entry name" value="Spermadhesin, CUB domain"/>
    <property type="match status" value="4"/>
</dbReference>
<reference evidence="8" key="1">
    <citation type="submission" date="2022-01" db="EMBL/GenBank/DDBJ databases">
        <authorList>
            <person name="Braso-Vives M."/>
        </authorList>
    </citation>
    <scope>NUCLEOTIDE SEQUENCE</scope>
</reference>
<dbReference type="OrthoDB" id="10009301at2759"/>
<dbReference type="SUPFAM" id="SSF49854">
    <property type="entry name" value="Spermadhesin, CUB domain"/>
    <property type="match status" value="4"/>
</dbReference>
<gene>
    <name evidence="8" type="primary">TLL1</name>
    <name evidence="8" type="ORF">BLAG_LOCUS7851</name>
</gene>
<name>A0A8J9Z1N4_BRALA</name>
<feature type="domain" description="CUB" evidence="7">
    <location>
        <begin position="19"/>
        <end position="138"/>
    </location>
</feature>
<dbReference type="PANTHER" id="PTHR24251:SF50">
    <property type="entry name" value="ATTRACTIN-LIKE 1A"/>
    <property type="match status" value="1"/>
</dbReference>
<keyword evidence="3" id="KW-1015">Disulfide bond</keyword>
<evidence type="ECO:0000256" key="3">
    <source>
        <dbReference type="ARBA" id="ARBA00023157"/>
    </source>
</evidence>
<feature type="domain" description="CUB" evidence="7">
    <location>
        <begin position="146"/>
        <end position="253"/>
    </location>
</feature>
<evidence type="ECO:0000256" key="6">
    <source>
        <dbReference type="SAM" id="SignalP"/>
    </source>
</evidence>
<evidence type="ECO:0000256" key="5">
    <source>
        <dbReference type="SAM" id="MobiDB-lite"/>
    </source>
</evidence>
<dbReference type="CDD" id="cd00041">
    <property type="entry name" value="CUB"/>
    <property type="match status" value="4"/>
</dbReference>
<dbReference type="Pfam" id="PF00431">
    <property type="entry name" value="CUB"/>
    <property type="match status" value="4"/>
</dbReference>
<feature type="domain" description="CUB" evidence="7">
    <location>
        <begin position="274"/>
        <end position="386"/>
    </location>
</feature>
<dbReference type="InterPro" id="IPR035914">
    <property type="entry name" value="Sperma_CUB_dom_sf"/>
</dbReference>
<dbReference type="SMART" id="SM00042">
    <property type="entry name" value="CUB"/>
    <property type="match status" value="4"/>
</dbReference>
<protein>
    <submittedName>
        <fullName evidence="8">TLL1 protein</fullName>
    </submittedName>
</protein>
<dbReference type="InterPro" id="IPR000859">
    <property type="entry name" value="CUB_dom"/>
</dbReference>
<keyword evidence="4" id="KW-0325">Glycoprotein</keyword>
<dbReference type="FunFam" id="2.60.120.290:FF:000005">
    <property type="entry name" value="Procollagen C-endopeptidase enhancer 1"/>
    <property type="match status" value="1"/>
</dbReference>
<organism evidence="8 9">
    <name type="scientific">Branchiostoma lanceolatum</name>
    <name type="common">Common lancelet</name>
    <name type="synonym">Amphioxus lanceolatum</name>
    <dbReference type="NCBI Taxonomy" id="7740"/>
    <lineage>
        <taxon>Eukaryota</taxon>
        <taxon>Metazoa</taxon>
        <taxon>Chordata</taxon>
        <taxon>Cephalochordata</taxon>
        <taxon>Leptocardii</taxon>
        <taxon>Amphioxiformes</taxon>
        <taxon>Branchiostomatidae</taxon>
        <taxon>Branchiostoma</taxon>
    </lineage>
</organism>